<dbReference type="PANTHER" id="PTHR37984:SF5">
    <property type="entry name" value="PROTEIN NYNRIN-LIKE"/>
    <property type="match status" value="1"/>
</dbReference>
<keyword evidence="4" id="KW-1185">Reference proteome</keyword>
<organism evidence="3 4">
    <name type="scientific">Austropuccinia psidii MF-1</name>
    <dbReference type="NCBI Taxonomy" id="1389203"/>
    <lineage>
        <taxon>Eukaryota</taxon>
        <taxon>Fungi</taxon>
        <taxon>Dikarya</taxon>
        <taxon>Basidiomycota</taxon>
        <taxon>Pucciniomycotina</taxon>
        <taxon>Pucciniomycetes</taxon>
        <taxon>Pucciniales</taxon>
        <taxon>Sphaerophragmiaceae</taxon>
        <taxon>Austropuccinia</taxon>
    </lineage>
</organism>
<keyword evidence="1" id="KW-0511">Multifunctional enzyme</keyword>
<proteinExistence type="predicted"/>
<name>A0A9Q3IN31_9BASI</name>
<dbReference type="AlphaFoldDB" id="A0A9Q3IN31"/>
<dbReference type="EMBL" id="AVOT02050952">
    <property type="protein sequence ID" value="MBW0545994.1"/>
    <property type="molecule type" value="Genomic_DNA"/>
</dbReference>
<evidence type="ECO:0000313" key="4">
    <source>
        <dbReference type="Proteomes" id="UP000765509"/>
    </source>
</evidence>
<sequence>MTVDRVKASESLRQSLGTAPILLMVDFKLPFKLYIDESGDGLGAALHQVQIINDKPVEGPVCFISRKIKPAEVRYGESQMDGLFCVWALEKLICFLEGIFFK</sequence>
<dbReference type="PANTHER" id="PTHR37984">
    <property type="entry name" value="PROTEIN CBG26694"/>
    <property type="match status" value="1"/>
</dbReference>
<protein>
    <recommendedName>
        <fullName evidence="2">Reverse transcriptase/retrotransposon-derived protein RNase H-like domain-containing protein</fullName>
    </recommendedName>
</protein>
<evidence type="ECO:0000259" key="2">
    <source>
        <dbReference type="Pfam" id="PF17919"/>
    </source>
</evidence>
<dbReference type="InterPro" id="IPR043502">
    <property type="entry name" value="DNA/RNA_pol_sf"/>
</dbReference>
<reference evidence="3" key="1">
    <citation type="submission" date="2021-03" db="EMBL/GenBank/DDBJ databases">
        <title>Draft genome sequence of rust myrtle Austropuccinia psidii MF-1, a brazilian biotype.</title>
        <authorList>
            <person name="Quecine M.C."/>
            <person name="Pachon D.M.R."/>
            <person name="Bonatelli M.L."/>
            <person name="Correr F.H."/>
            <person name="Franceschini L.M."/>
            <person name="Leite T.F."/>
            <person name="Margarido G.R.A."/>
            <person name="Almeida C.A."/>
            <person name="Ferrarezi J.A."/>
            <person name="Labate C.A."/>
        </authorList>
    </citation>
    <scope>NUCLEOTIDE SEQUENCE</scope>
    <source>
        <strain evidence="3">MF-1</strain>
    </source>
</reference>
<accession>A0A9Q3IN31</accession>
<dbReference type="Pfam" id="PF17919">
    <property type="entry name" value="RT_RNaseH_2"/>
    <property type="match status" value="1"/>
</dbReference>
<gene>
    <name evidence="3" type="ORF">O181_085709</name>
</gene>
<dbReference type="InterPro" id="IPR050951">
    <property type="entry name" value="Retrovirus_Pol_polyprotein"/>
</dbReference>
<dbReference type="SUPFAM" id="SSF56672">
    <property type="entry name" value="DNA/RNA polymerases"/>
    <property type="match status" value="1"/>
</dbReference>
<dbReference type="InterPro" id="IPR041577">
    <property type="entry name" value="RT_RNaseH_2"/>
</dbReference>
<dbReference type="GO" id="GO:0003824">
    <property type="term" value="F:catalytic activity"/>
    <property type="evidence" value="ECO:0007669"/>
    <property type="project" value="UniProtKB-KW"/>
</dbReference>
<evidence type="ECO:0000313" key="3">
    <source>
        <dbReference type="EMBL" id="MBW0545994.1"/>
    </source>
</evidence>
<feature type="domain" description="Reverse transcriptase/retrotransposon-derived protein RNase H-like" evidence="2">
    <location>
        <begin position="4"/>
        <end position="99"/>
    </location>
</feature>
<dbReference type="Proteomes" id="UP000765509">
    <property type="component" value="Unassembled WGS sequence"/>
</dbReference>
<comment type="caution">
    <text evidence="3">The sequence shown here is derived from an EMBL/GenBank/DDBJ whole genome shotgun (WGS) entry which is preliminary data.</text>
</comment>
<evidence type="ECO:0000256" key="1">
    <source>
        <dbReference type="ARBA" id="ARBA00023268"/>
    </source>
</evidence>